<gene>
    <name evidence="1" type="ORF">ACOLOM_LOCUS6322</name>
</gene>
<protein>
    <submittedName>
        <fullName evidence="1">10573_t:CDS:1</fullName>
    </submittedName>
</protein>
<evidence type="ECO:0000313" key="2">
    <source>
        <dbReference type="Proteomes" id="UP000789525"/>
    </source>
</evidence>
<accession>A0ACA9MIF9</accession>
<evidence type="ECO:0000313" key="1">
    <source>
        <dbReference type="EMBL" id="CAG8591044.1"/>
    </source>
</evidence>
<comment type="caution">
    <text evidence="1">The sequence shown here is derived from an EMBL/GenBank/DDBJ whole genome shotgun (WGS) entry which is preliminary data.</text>
</comment>
<organism evidence="1 2">
    <name type="scientific">Acaulospora colombiana</name>
    <dbReference type="NCBI Taxonomy" id="27376"/>
    <lineage>
        <taxon>Eukaryota</taxon>
        <taxon>Fungi</taxon>
        <taxon>Fungi incertae sedis</taxon>
        <taxon>Mucoromycota</taxon>
        <taxon>Glomeromycotina</taxon>
        <taxon>Glomeromycetes</taxon>
        <taxon>Diversisporales</taxon>
        <taxon>Acaulosporaceae</taxon>
        <taxon>Acaulospora</taxon>
    </lineage>
</organism>
<keyword evidence="2" id="KW-1185">Reference proteome</keyword>
<reference evidence="1" key="1">
    <citation type="submission" date="2021-06" db="EMBL/GenBank/DDBJ databases">
        <authorList>
            <person name="Kallberg Y."/>
            <person name="Tangrot J."/>
            <person name="Rosling A."/>
        </authorList>
    </citation>
    <scope>NUCLEOTIDE SEQUENCE</scope>
    <source>
        <strain evidence="1">CL356</strain>
    </source>
</reference>
<name>A0ACA9MIF9_9GLOM</name>
<sequence length="274" mass="30839">MGPCRSINNGTNVEINPYSWNEASNLLFVDQPVGAGFSYGSDYLSSTEEAAEVLYKFLQLWFEQFPEYSNLDFHIFGESYAGHYDSPLLDAVILAKMTANFPTCQALLQKCANTNSPKDCGDAGNYCTENFTALFAENSDVNVYDVRTLNSTTLTYPSPDYNNYLELPSVLKAIGAKVNYTECNEVTHDYFVLKRSDEMGGHGVSKAIQWEHQSKYNREPLKEWFLGDQVAKGKIQSYACLTFASVYNAGHEVAAYQPEVALKMFTRWINNQDL</sequence>
<dbReference type="EMBL" id="CAJVPT010012865">
    <property type="protein sequence ID" value="CAG8591044.1"/>
    <property type="molecule type" value="Genomic_DNA"/>
</dbReference>
<dbReference type="Proteomes" id="UP000789525">
    <property type="component" value="Unassembled WGS sequence"/>
</dbReference>
<proteinExistence type="predicted"/>